<evidence type="ECO:0000259" key="8">
    <source>
        <dbReference type="Pfam" id="PF14629"/>
    </source>
</evidence>
<dbReference type="InParanoid" id="D7G0P2"/>
<dbReference type="EMBL" id="FN649742">
    <property type="protein sequence ID" value="CBJ33071.1"/>
    <property type="molecule type" value="Genomic_DNA"/>
</dbReference>
<evidence type="ECO:0000259" key="7">
    <source>
        <dbReference type="Pfam" id="PF13191"/>
    </source>
</evidence>
<keyword evidence="4" id="KW-0238">DNA-binding</keyword>
<accession>D7G0P2</accession>
<evidence type="ECO:0000313" key="9">
    <source>
        <dbReference type="EMBL" id="CBJ33071.1"/>
    </source>
</evidence>
<dbReference type="EMBL" id="FN648613">
    <property type="protein sequence ID" value="CBJ33071.1"/>
    <property type="molecule type" value="Genomic_DNA"/>
</dbReference>
<feature type="region of interest" description="Disordered" evidence="6">
    <location>
        <begin position="262"/>
        <end position="285"/>
    </location>
</feature>
<dbReference type="GO" id="GO:0005664">
    <property type="term" value="C:nuclear origin of replication recognition complex"/>
    <property type="evidence" value="ECO:0007669"/>
    <property type="project" value="TreeGrafter"/>
</dbReference>
<dbReference type="eggNOG" id="KOG2228">
    <property type="taxonomic scope" value="Eukaryota"/>
</dbReference>
<evidence type="ECO:0000256" key="2">
    <source>
        <dbReference type="ARBA" id="ARBA00005334"/>
    </source>
</evidence>
<dbReference type="Proteomes" id="UP000002630">
    <property type="component" value="Linkage Group LG17"/>
</dbReference>
<dbReference type="PANTHER" id="PTHR12087:SF0">
    <property type="entry name" value="ORIGIN RECOGNITION COMPLEX SUBUNIT 4"/>
    <property type="match status" value="1"/>
</dbReference>
<evidence type="ECO:0000256" key="5">
    <source>
        <dbReference type="ARBA" id="ARBA00023242"/>
    </source>
</evidence>
<sequence length="507" mass="54066">MCDDNSMRHCKAFLRRRLAYGPQVSKRERAASHPDGEEQGASAWGHLWPSGRHTQCEELRRVLRRTIFDRQSQSALLLGNTGTGKSLVLDSVLRSLAQEASSLAKAKGATAAASAGHGKRKRQKKNSPAAGEGGGTGGSGGVSSVEGGSAGQPASSSPHRNLAMMVDSMKTGAVNGVPVVFVLDEFERFACRKPQTLLYALLDLCQDKTICAAVVGLSVNLNVLDVAEKRVKSRFSFRQIGFPRQALDTIVSILAGALTLPGGNDENDDDEGGESPPPPPGVSAAFARDFNAVTRQTLGGAKNGVTSSAANSGGGGGGGGAQRSASSALPDLKDLAASGRSVGWLLRLASTAVGLLRDDEKGVTRRALARAGEMLAPDSHSLALRSLSVTQALVLVAMVRLERRGRKKDGCSFEAVFREYGSYLREFRTCHLRFSRAVIFKAFSQLVEQGALRSAEPGTGGGREAHPVLHCRFRSHFDIEQVERALEKNVIAAPTNVARWCKRWQRQ</sequence>
<evidence type="ECO:0000256" key="6">
    <source>
        <dbReference type="SAM" id="MobiDB-lite"/>
    </source>
</evidence>
<dbReference type="GO" id="GO:0003688">
    <property type="term" value="F:DNA replication origin binding"/>
    <property type="evidence" value="ECO:0007669"/>
    <property type="project" value="TreeGrafter"/>
</dbReference>
<dbReference type="InterPro" id="IPR027417">
    <property type="entry name" value="P-loop_NTPase"/>
</dbReference>
<feature type="region of interest" description="Disordered" evidence="6">
    <location>
        <begin position="24"/>
        <end position="46"/>
    </location>
</feature>
<feature type="domain" description="Orc1-like AAA ATPase" evidence="7">
    <location>
        <begin position="51"/>
        <end position="206"/>
    </location>
</feature>
<feature type="domain" description="Origin recognition complex subunit 4 C-terminal" evidence="8">
    <location>
        <begin position="334"/>
        <end position="462"/>
    </location>
</feature>
<dbReference type="SUPFAM" id="SSF52540">
    <property type="entry name" value="P-loop containing nucleoside triphosphate hydrolases"/>
    <property type="match status" value="1"/>
</dbReference>
<reference evidence="9 10" key="1">
    <citation type="journal article" date="2010" name="Nature">
        <title>The Ectocarpus genome and the independent evolution of multicellularity in brown algae.</title>
        <authorList>
            <person name="Cock J.M."/>
            <person name="Sterck L."/>
            <person name="Rouze P."/>
            <person name="Scornet D."/>
            <person name="Allen A.E."/>
            <person name="Amoutzias G."/>
            <person name="Anthouard V."/>
            <person name="Artiguenave F."/>
            <person name="Aury J.M."/>
            <person name="Badger J.H."/>
            <person name="Beszteri B."/>
            <person name="Billiau K."/>
            <person name="Bonnet E."/>
            <person name="Bothwell J.H."/>
            <person name="Bowler C."/>
            <person name="Boyen C."/>
            <person name="Brownlee C."/>
            <person name="Carrano C.J."/>
            <person name="Charrier B."/>
            <person name="Cho G.Y."/>
            <person name="Coelho S.M."/>
            <person name="Collen J."/>
            <person name="Corre E."/>
            <person name="Da Silva C."/>
            <person name="Delage L."/>
            <person name="Delaroque N."/>
            <person name="Dittami S.M."/>
            <person name="Doulbeau S."/>
            <person name="Elias M."/>
            <person name="Farnham G."/>
            <person name="Gachon C.M."/>
            <person name="Gschloessl B."/>
            <person name="Heesch S."/>
            <person name="Jabbari K."/>
            <person name="Jubin C."/>
            <person name="Kawai H."/>
            <person name="Kimura K."/>
            <person name="Kloareg B."/>
            <person name="Kupper F.C."/>
            <person name="Lang D."/>
            <person name="Le Bail A."/>
            <person name="Leblanc C."/>
            <person name="Lerouge P."/>
            <person name="Lohr M."/>
            <person name="Lopez P.J."/>
            <person name="Martens C."/>
            <person name="Maumus F."/>
            <person name="Michel G."/>
            <person name="Miranda-Saavedra D."/>
            <person name="Morales J."/>
            <person name="Moreau H."/>
            <person name="Motomura T."/>
            <person name="Nagasato C."/>
            <person name="Napoli C.A."/>
            <person name="Nelson D.R."/>
            <person name="Nyvall-Collen P."/>
            <person name="Peters A.F."/>
            <person name="Pommier C."/>
            <person name="Potin P."/>
            <person name="Poulain J."/>
            <person name="Quesneville H."/>
            <person name="Read B."/>
            <person name="Rensing S.A."/>
            <person name="Ritter A."/>
            <person name="Rousvoal S."/>
            <person name="Samanta M."/>
            <person name="Samson G."/>
            <person name="Schroeder D.C."/>
            <person name="Segurens B."/>
            <person name="Strittmatter M."/>
            <person name="Tonon T."/>
            <person name="Tregear J.W."/>
            <person name="Valentin K."/>
            <person name="von Dassow P."/>
            <person name="Yamagishi T."/>
            <person name="Van de Peer Y."/>
            <person name="Wincker P."/>
        </authorList>
    </citation>
    <scope>NUCLEOTIDE SEQUENCE [LARGE SCALE GENOMIC DNA]</scope>
    <source>
        <strain evidence="10">Ec32 / CCAP1310/4</strain>
    </source>
</reference>
<name>D7G0P2_ECTSI</name>
<comment type="similarity">
    <text evidence="2">Belongs to the ORC4 family.</text>
</comment>
<dbReference type="Pfam" id="PF14629">
    <property type="entry name" value="ORC4_C"/>
    <property type="match status" value="1"/>
</dbReference>
<dbReference type="Pfam" id="PF13191">
    <property type="entry name" value="AAA_16"/>
    <property type="match status" value="1"/>
</dbReference>
<dbReference type="PANTHER" id="PTHR12087">
    <property type="entry name" value="ORIGIN RECOGNITION COMPLEX SUBUNIT 4"/>
    <property type="match status" value="1"/>
</dbReference>
<keyword evidence="3" id="KW-0235">DNA replication</keyword>
<proteinExistence type="inferred from homology"/>
<keyword evidence="10" id="KW-1185">Reference proteome</keyword>
<dbReference type="OrthoDB" id="207141at2759"/>
<evidence type="ECO:0000313" key="10">
    <source>
        <dbReference type="Proteomes" id="UP000002630"/>
    </source>
</evidence>
<protein>
    <submittedName>
        <fullName evidence="9">Uncharacterized protein</fullName>
    </submittedName>
</protein>
<dbReference type="InterPro" id="IPR032705">
    <property type="entry name" value="ORC4_C"/>
</dbReference>
<dbReference type="STRING" id="2880.D7G0P2"/>
<feature type="compositionally biased region" description="Gly residues" evidence="6">
    <location>
        <begin position="131"/>
        <end position="141"/>
    </location>
</feature>
<dbReference type="AlphaFoldDB" id="D7G0P2"/>
<feature type="region of interest" description="Disordered" evidence="6">
    <location>
        <begin position="301"/>
        <end position="326"/>
    </location>
</feature>
<dbReference type="InterPro" id="IPR041664">
    <property type="entry name" value="AAA_16"/>
</dbReference>
<evidence type="ECO:0000256" key="1">
    <source>
        <dbReference type="ARBA" id="ARBA00004123"/>
    </source>
</evidence>
<organism evidence="9 10">
    <name type="scientific">Ectocarpus siliculosus</name>
    <name type="common">Brown alga</name>
    <name type="synonym">Conferva siliculosa</name>
    <dbReference type="NCBI Taxonomy" id="2880"/>
    <lineage>
        <taxon>Eukaryota</taxon>
        <taxon>Sar</taxon>
        <taxon>Stramenopiles</taxon>
        <taxon>Ochrophyta</taxon>
        <taxon>PX clade</taxon>
        <taxon>Phaeophyceae</taxon>
        <taxon>Ectocarpales</taxon>
        <taxon>Ectocarpaceae</taxon>
        <taxon>Ectocarpus</taxon>
    </lineage>
</organism>
<feature type="compositionally biased region" description="Gly residues" evidence="6">
    <location>
        <begin position="312"/>
        <end position="321"/>
    </location>
</feature>
<dbReference type="Gene3D" id="3.40.50.300">
    <property type="entry name" value="P-loop containing nucleotide triphosphate hydrolases"/>
    <property type="match status" value="1"/>
</dbReference>
<comment type="subcellular location">
    <subcellularLocation>
        <location evidence="1">Nucleus</location>
    </subcellularLocation>
</comment>
<dbReference type="InterPro" id="IPR016527">
    <property type="entry name" value="ORC4"/>
</dbReference>
<evidence type="ECO:0000256" key="4">
    <source>
        <dbReference type="ARBA" id="ARBA00023125"/>
    </source>
</evidence>
<feature type="region of interest" description="Disordered" evidence="6">
    <location>
        <begin position="108"/>
        <end position="159"/>
    </location>
</feature>
<evidence type="ECO:0000256" key="3">
    <source>
        <dbReference type="ARBA" id="ARBA00022705"/>
    </source>
</evidence>
<feature type="compositionally biased region" description="Basic and acidic residues" evidence="6">
    <location>
        <begin position="25"/>
        <end position="36"/>
    </location>
</feature>
<feature type="compositionally biased region" description="Low complexity" evidence="6">
    <location>
        <begin position="142"/>
        <end position="158"/>
    </location>
</feature>
<dbReference type="GO" id="GO:0006270">
    <property type="term" value="P:DNA replication initiation"/>
    <property type="evidence" value="ECO:0007669"/>
    <property type="project" value="TreeGrafter"/>
</dbReference>
<gene>
    <name evidence="9" type="ORF">Esi_0414_0017</name>
</gene>
<keyword evidence="5" id="KW-0539">Nucleus</keyword>